<dbReference type="GO" id="GO:0003723">
    <property type="term" value="F:RNA binding"/>
    <property type="evidence" value="ECO:0007669"/>
    <property type="project" value="InterPro"/>
</dbReference>
<dbReference type="NCBIfam" id="TIGR00756">
    <property type="entry name" value="PPR"/>
    <property type="match status" value="4"/>
</dbReference>
<accession>A0A833UHS1</accession>
<dbReference type="InterPro" id="IPR046960">
    <property type="entry name" value="PPR_At4g14850-like_plant"/>
</dbReference>
<proteinExistence type="inferred from homology"/>
<dbReference type="Pfam" id="PF14432">
    <property type="entry name" value="DYW_deaminase"/>
    <property type="match status" value="1"/>
</dbReference>
<dbReference type="InterPro" id="IPR011990">
    <property type="entry name" value="TPR-like_helical_dom_sf"/>
</dbReference>
<reference evidence="5" key="2">
    <citation type="submission" date="2020-03" db="EMBL/GenBank/DDBJ databases">
        <title>Walnut 2.0.</title>
        <authorList>
            <person name="Marrano A."/>
            <person name="Britton M."/>
            <person name="Zimin A.V."/>
            <person name="Zaini P.A."/>
            <person name="Workman R."/>
            <person name="Puiu D."/>
            <person name="Bianco L."/>
            <person name="Allen B.J."/>
            <person name="Troggio M."/>
            <person name="Leslie C.A."/>
            <person name="Timp W."/>
            <person name="Dendekar A."/>
            <person name="Salzberg S.L."/>
            <person name="Neale D.B."/>
        </authorList>
    </citation>
    <scope>NUCLEOTIDE SEQUENCE</scope>
    <source>
        <tissue evidence="5">Leaves</tissue>
    </source>
</reference>
<dbReference type="Gramene" id="Jr10_11510_p1">
    <property type="protein sequence ID" value="cds.Jr10_11510_p1"/>
    <property type="gene ID" value="Jr10_11510"/>
</dbReference>
<feature type="repeat" description="PPR" evidence="3">
    <location>
        <begin position="73"/>
        <end position="103"/>
    </location>
</feature>
<evidence type="ECO:0000256" key="3">
    <source>
        <dbReference type="PROSITE-ProRule" id="PRU00708"/>
    </source>
</evidence>
<dbReference type="InterPro" id="IPR046848">
    <property type="entry name" value="E_motif"/>
</dbReference>
<comment type="caution">
    <text evidence="5">The sequence shown here is derived from an EMBL/GenBank/DDBJ whole genome shotgun (WGS) entry which is preliminary data.</text>
</comment>
<dbReference type="GO" id="GO:0008270">
    <property type="term" value="F:zinc ion binding"/>
    <property type="evidence" value="ECO:0007669"/>
    <property type="project" value="InterPro"/>
</dbReference>
<dbReference type="PANTHER" id="PTHR47926">
    <property type="entry name" value="PENTATRICOPEPTIDE REPEAT-CONTAINING PROTEIN"/>
    <property type="match status" value="1"/>
</dbReference>
<evidence type="ECO:0000259" key="4">
    <source>
        <dbReference type="Pfam" id="PF14432"/>
    </source>
</evidence>
<feature type="repeat" description="PPR" evidence="3">
    <location>
        <begin position="371"/>
        <end position="405"/>
    </location>
</feature>
<dbReference type="FunFam" id="1.25.40.10:FF:000348">
    <property type="entry name" value="Pentatricopeptide repeat-containing protein chloroplastic"/>
    <property type="match status" value="1"/>
</dbReference>
<name>A0A833UHS1_JUGRE</name>
<dbReference type="Pfam" id="PF13041">
    <property type="entry name" value="PPR_2"/>
    <property type="match status" value="3"/>
</dbReference>
<evidence type="ECO:0000313" key="6">
    <source>
        <dbReference type="Proteomes" id="UP000619265"/>
    </source>
</evidence>
<comment type="similarity">
    <text evidence="1">Belongs to the PPR family. PCMP-H subfamily.</text>
</comment>
<organism evidence="5 6">
    <name type="scientific">Juglans regia</name>
    <name type="common">English walnut</name>
    <dbReference type="NCBI Taxonomy" id="51240"/>
    <lineage>
        <taxon>Eukaryota</taxon>
        <taxon>Viridiplantae</taxon>
        <taxon>Streptophyta</taxon>
        <taxon>Embryophyta</taxon>
        <taxon>Tracheophyta</taxon>
        <taxon>Spermatophyta</taxon>
        <taxon>Magnoliopsida</taxon>
        <taxon>eudicotyledons</taxon>
        <taxon>Gunneridae</taxon>
        <taxon>Pentapetalae</taxon>
        <taxon>rosids</taxon>
        <taxon>fabids</taxon>
        <taxon>Fagales</taxon>
        <taxon>Juglandaceae</taxon>
        <taxon>Juglans</taxon>
    </lineage>
</organism>
<evidence type="ECO:0000256" key="1">
    <source>
        <dbReference type="ARBA" id="ARBA00006643"/>
    </source>
</evidence>
<evidence type="ECO:0000256" key="2">
    <source>
        <dbReference type="ARBA" id="ARBA00022737"/>
    </source>
</evidence>
<dbReference type="AlphaFoldDB" id="A0A833UHS1"/>
<feature type="repeat" description="PPR" evidence="3">
    <location>
        <begin position="340"/>
        <end position="370"/>
    </location>
</feature>
<feature type="repeat" description="PPR" evidence="3">
    <location>
        <begin position="610"/>
        <end position="644"/>
    </location>
</feature>
<feature type="domain" description="DYW" evidence="4">
    <location>
        <begin position="688"/>
        <end position="780"/>
    </location>
</feature>
<gene>
    <name evidence="5" type="ORF">F2P56_022149</name>
</gene>
<feature type="repeat" description="PPR" evidence="3">
    <location>
        <begin position="104"/>
        <end position="138"/>
    </location>
</feature>
<sequence length="874" mass="98127">MEVPTSSSDFYAHLLQTSLKTKDSFAGKLIHARIIKAGLHLGVFLMNNLMNFYAKSGYVSDAHRILDEMTAKTIFSWNTMLSAYAKQGRLDEARRVFNEIPDRDSVSWTAMIVGYNQMGRFENAIRMFVEMIGSGVAPTQYTITNVLASCAAIEALEIGRKVHSFVVKLGLRSCVPATNSLLNMYVKCSDPLTAKVVFDRMRVKNTSSWNVMISLHMQSSRVDLALAQFQQMAERDVVSWNSMIAGCSQHGFNLEALEIFSNMLKDVLWKPDKFTLASALSACANLEKLSLGKQIHSYIIRTEFETSGAVRNALISMYAKSGGVEIARKIVEQSGYLDLNVIAFTALLDGYIKLGEIKPARQIFDSLRERDVVAWTAMIVGYVQNGLYNDALEHFRSMVLKGPKPNSHTLAAVLSVSSSLASLYYGKQIHASAIRSWEASSVSVSNALITMYAKAGSLNNAKHVFNLIRQNRDTVSWTSMIMALAQHGHGEEAIELFEEMLAGGIKPDHITYVGVLSACTHVGLVKQGRKYYYLMQDLHKFEPSLSHYACMIDLFGRAGLLQEAHDFIKSMPVEPDVISWGSLLASCKVHKNMELAKVAAERLLLIEPDNSGAYSALANLYSACGRWKDAAEIRKSMRDRGVKKDQGFSWLQIQNRVHVFGVEDGLHPQKDAIYDMVANIWKDIKKMGFIPDTESVLHDLEQEVKEQILQHHSEKLAIAFGLISTPENSTLRIMKNLRVCNDCHSAIKFISKLVGREIIVRDSTRFHHFKDGSCSCRDYWLLSFEAAVVKLLHLLLTRPLSGRRVKGLNATVHRFELNQKGDYSPPLTVFFGSDMPLYAPWHSSSFTRVSFGIESILQREETDSERKQHKYQSY</sequence>
<dbReference type="Pfam" id="PF20431">
    <property type="entry name" value="E_motif"/>
    <property type="match status" value="1"/>
</dbReference>
<dbReference type="Pfam" id="PF01535">
    <property type="entry name" value="PPR"/>
    <property type="match status" value="7"/>
</dbReference>
<reference evidence="5" key="1">
    <citation type="submission" date="2015-10" db="EMBL/GenBank/DDBJ databases">
        <authorList>
            <person name="Martinez-Garcia P.J."/>
            <person name="Crepeau M.W."/>
            <person name="Puiu D."/>
            <person name="Gonzalez-Ibeas D."/>
            <person name="Whalen J."/>
            <person name="Stevens K."/>
            <person name="Paul R."/>
            <person name="Butterfield T."/>
            <person name="Britton M."/>
            <person name="Reagan R."/>
            <person name="Chakraborty S."/>
            <person name="Walawage S.L."/>
            <person name="Vasquez-Gross H.A."/>
            <person name="Cardeno C."/>
            <person name="Famula R."/>
            <person name="Pratt K."/>
            <person name="Kuruganti S."/>
            <person name="Aradhya M.K."/>
            <person name="Leslie C.A."/>
            <person name="Dandekar A.M."/>
            <person name="Salzberg S.L."/>
            <person name="Wegrzyn J.L."/>
            <person name="Langley C.H."/>
            <person name="Neale D.B."/>
        </authorList>
    </citation>
    <scope>NUCLEOTIDE SEQUENCE</scope>
    <source>
        <tissue evidence="5">Leaves</tissue>
    </source>
</reference>
<feature type="repeat" description="PPR" evidence="3">
    <location>
        <begin position="236"/>
        <end position="266"/>
    </location>
</feature>
<dbReference type="GO" id="GO:0009451">
    <property type="term" value="P:RNA modification"/>
    <property type="evidence" value="ECO:0007669"/>
    <property type="project" value="InterPro"/>
</dbReference>
<dbReference type="InterPro" id="IPR032867">
    <property type="entry name" value="DYW_dom"/>
</dbReference>
<dbReference type="PANTHER" id="PTHR47926:SF519">
    <property type="entry name" value="DYW DOMAIN-CONTAINING PROTEIN"/>
    <property type="match status" value="1"/>
</dbReference>
<dbReference type="SUPFAM" id="SSF48452">
    <property type="entry name" value="TPR-like"/>
    <property type="match status" value="1"/>
</dbReference>
<dbReference type="PROSITE" id="PS51375">
    <property type="entry name" value="PPR"/>
    <property type="match status" value="7"/>
</dbReference>
<dbReference type="FunFam" id="1.25.40.10:FF:001162">
    <property type="entry name" value="Pentatricopeptide repeat-containing protein"/>
    <property type="match status" value="1"/>
</dbReference>
<dbReference type="EMBL" id="LIHL02000010">
    <property type="protein sequence ID" value="KAF5458088.1"/>
    <property type="molecule type" value="Genomic_DNA"/>
</dbReference>
<dbReference type="InterPro" id="IPR002885">
    <property type="entry name" value="PPR_rpt"/>
</dbReference>
<dbReference type="Gene3D" id="1.25.40.10">
    <property type="entry name" value="Tetratricopeptide repeat domain"/>
    <property type="match status" value="5"/>
</dbReference>
<keyword evidence="2" id="KW-0677">Repeat</keyword>
<dbReference type="Proteomes" id="UP000619265">
    <property type="component" value="Unassembled WGS sequence"/>
</dbReference>
<evidence type="ECO:0000313" key="5">
    <source>
        <dbReference type="EMBL" id="KAF5458088.1"/>
    </source>
</evidence>
<feature type="repeat" description="PPR" evidence="3">
    <location>
        <begin position="473"/>
        <end position="507"/>
    </location>
</feature>
<protein>
    <recommendedName>
        <fullName evidence="4">DYW domain-containing protein</fullName>
    </recommendedName>
</protein>